<dbReference type="SUPFAM" id="SSF102588">
    <property type="entry name" value="LmbE-like"/>
    <property type="match status" value="1"/>
</dbReference>
<dbReference type="RefSeq" id="WP_185064868.1">
    <property type="nucleotide sequence ID" value="NZ_BAABJP010000003.1"/>
</dbReference>
<evidence type="ECO:0000256" key="1">
    <source>
        <dbReference type="ARBA" id="ARBA00022833"/>
    </source>
</evidence>
<dbReference type="Pfam" id="PF02585">
    <property type="entry name" value="PIG-L"/>
    <property type="match status" value="1"/>
</dbReference>
<accession>A0ABP9PL55</accession>
<keyword evidence="3" id="KW-1185">Reference proteome</keyword>
<dbReference type="PANTHER" id="PTHR12993:SF29">
    <property type="entry name" value="BLR3841 PROTEIN"/>
    <property type="match status" value="1"/>
</dbReference>
<dbReference type="Gene3D" id="3.40.50.150">
    <property type="entry name" value="Vaccinia Virus protein VP39"/>
    <property type="match status" value="1"/>
</dbReference>
<dbReference type="Pfam" id="PF05401">
    <property type="entry name" value="NodS"/>
    <property type="match status" value="1"/>
</dbReference>
<name>A0ABP9PL55_9PSEU</name>
<dbReference type="EMBL" id="BAABJP010000003">
    <property type="protein sequence ID" value="GAA5147516.1"/>
    <property type="molecule type" value="Genomic_DNA"/>
</dbReference>
<dbReference type="InterPro" id="IPR003737">
    <property type="entry name" value="GlcNAc_PI_deacetylase-related"/>
</dbReference>
<dbReference type="CDD" id="cd02440">
    <property type="entry name" value="AdoMet_MTases"/>
    <property type="match status" value="1"/>
</dbReference>
<dbReference type="Gene3D" id="3.40.50.10320">
    <property type="entry name" value="LmbE-like"/>
    <property type="match status" value="1"/>
</dbReference>
<dbReference type="SUPFAM" id="SSF53335">
    <property type="entry name" value="S-adenosyl-L-methionine-dependent methyltransferases"/>
    <property type="match status" value="1"/>
</dbReference>
<organism evidence="2 3">
    <name type="scientific">Pseudonocardia eucalypti</name>
    <dbReference type="NCBI Taxonomy" id="648755"/>
    <lineage>
        <taxon>Bacteria</taxon>
        <taxon>Bacillati</taxon>
        <taxon>Actinomycetota</taxon>
        <taxon>Actinomycetes</taxon>
        <taxon>Pseudonocardiales</taxon>
        <taxon>Pseudonocardiaceae</taxon>
        <taxon>Pseudonocardia</taxon>
    </lineage>
</organism>
<proteinExistence type="predicted"/>
<protein>
    <recommendedName>
        <fullName evidence="4">LmbE family N-acetylglucosaminyl deacetylase</fullName>
    </recommendedName>
</protein>
<sequence length="428" mass="46683">MTNTSPERWTDALAARRPPTLELTGHRKVVALAAHPDDETLGVGGTLRALHRAGTETTLVVATDGEAAYPGLDRRRRTELARTRRAELYAALHAAGLEELPVHWLGLPDGRLAEHLGELTERLIGPLAGADAYLAPWTGDPHPDHRAVGGAASAAAASTTYGWGYPIWMWAWMRPEQPEIPWRLARSLPLGAGDLVAKRAACARYVSQLDEPPPGCEPVLPAELLAAAGRSAELVFREPRRTGAPLDRFAQLYAGGADPWAEQSWYERRKRAVLCASLPRERYRHGFEPGCGTGALTVALAGRCARLDATEPVPEAARRARRRVEGRLGVRVSEARLPRGVPAAPIDLVVFSEVLYYLDDATLMATLDATLAALEPGGDLVLAHWRGWPAEAPRDEADTAGLVRARPELVERAEHRDERFVIRVLSRP</sequence>
<dbReference type="InterPro" id="IPR024078">
    <property type="entry name" value="LmbE-like_dom_sf"/>
</dbReference>
<keyword evidence="1" id="KW-0862">Zinc</keyword>
<evidence type="ECO:0000313" key="3">
    <source>
        <dbReference type="Proteomes" id="UP001428817"/>
    </source>
</evidence>
<evidence type="ECO:0000313" key="2">
    <source>
        <dbReference type="EMBL" id="GAA5147516.1"/>
    </source>
</evidence>
<evidence type="ECO:0008006" key="4">
    <source>
        <dbReference type="Google" id="ProtNLM"/>
    </source>
</evidence>
<dbReference type="PANTHER" id="PTHR12993">
    <property type="entry name" value="N-ACETYLGLUCOSAMINYL-PHOSPHATIDYLINOSITOL DE-N-ACETYLASE-RELATED"/>
    <property type="match status" value="1"/>
</dbReference>
<reference evidence="3" key="1">
    <citation type="journal article" date="2019" name="Int. J. Syst. Evol. Microbiol.">
        <title>The Global Catalogue of Microorganisms (GCM) 10K type strain sequencing project: providing services to taxonomists for standard genome sequencing and annotation.</title>
        <authorList>
            <consortium name="The Broad Institute Genomics Platform"/>
            <consortium name="The Broad Institute Genome Sequencing Center for Infectious Disease"/>
            <person name="Wu L."/>
            <person name="Ma J."/>
        </authorList>
    </citation>
    <scope>NUCLEOTIDE SEQUENCE [LARGE SCALE GENOMIC DNA]</scope>
    <source>
        <strain evidence="3">JCM 18303</strain>
    </source>
</reference>
<dbReference type="InterPro" id="IPR029063">
    <property type="entry name" value="SAM-dependent_MTases_sf"/>
</dbReference>
<dbReference type="InterPro" id="IPR008715">
    <property type="entry name" value="SAM-MeTfrase_NodS-like"/>
</dbReference>
<comment type="caution">
    <text evidence="2">The sequence shown here is derived from an EMBL/GenBank/DDBJ whole genome shotgun (WGS) entry which is preliminary data.</text>
</comment>
<dbReference type="Proteomes" id="UP001428817">
    <property type="component" value="Unassembled WGS sequence"/>
</dbReference>
<gene>
    <name evidence="2" type="ORF">GCM10023321_08480</name>
</gene>